<proteinExistence type="predicted"/>
<name>S0NH06_9ENTE</name>
<protein>
    <recommendedName>
        <fullName evidence="1">Peptidase C39 domain-containing protein</fullName>
    </recommendedName>
</protein>
<dbReference type="PROSITE" id="PS50990">
    <property type="entry name" value="PEPTIDASE_C39"/>
    <property type="match status" value="1"/>
</dbReference>
<dbReference type="InterPro" id="IPR039564">
    <property type="entry name" value="Peptidase_C39-like"/>
</dbReference>
<dbReference type="EMBL" id="AHYT01000002">
    <property type="protein sequence ID" value="EOT29988.1"/>
    <property type="molecule type" value="Genomic_DNA"/>
</dbReference>
<comment type="caution">
    <text evidence="2">The sequence shown here is derived from an EMBL/GenBank/DDBJ whole genome shotgun (WGS) entry which is preliminary data.</text>
</comment>
<evidence type="ECO:0000313" key="2">
    <source>
        <dbReference type="EMBL" id="EOT29988.1"/>
    </source>
</evidence>
<dbReference type="RefSeq" id="WP_016174486.1">
    <property type="nucleotide sequence ID" value="NZ_KE136389.1"/>
</dbReference>
<dbReference type="Proteomes" id="UP000014136">
    <property type="component" value="Unassembled WGS sequence"/>
</dbReference>
<dbReference type="STRING" id="41997.RV16_GL001883"/>
<dbReference type="AlphaFoldDB" id="S0NH06"/>
<feature type="domain" description="Peptidase C39" evidence="1">
    <location>
        <begin position="95"/>
        <end position="234"/>
    </location>
</feature>
<keyword evidence="3" id="KW-1185">Reference proteome</keyword>
<dbReference type="eggNOG" id="COG4990">
    <property type="taxonomic scope" value="Bacteria"/>
</dbReference>
<dbReference type="Gene3D" id="3.90.70.10">
    <property type="entry name" value="Cysteine proteinases"/>
    <property type="match status" value="1"/>
</dbReference>
<accession>S0NH06</accession>
<dbReference type="Pfam" id="PF13529">
    <property type="entry name" value="Peptidase_C39_2"/>
    <property type="match status" value="1"/>
</dbReference>
<evidence type="ECO:0000259" key="1">
    <source>
        <dbReference type="PROSITE" id="PS50990"/>
    </source>
</evidence>
<dbReference type="OrthoDB" id="3186156at2"/>
<dbReference type="GO" id="GO:0008233">
    <property type="term" value="F:peptidase activity"/>
    <property type="evidence" value="ECO:0007669"/>
    <property type="project" value="InterPro"/>
</dbReference>
<sequence>MKKKRNWGLIALGGLMIGSGLLGFGVRNAIHSYDTYSYSEPTLPVEDYYYEDGPTTEFAYRATQQLKADGINVPLYLQTDERWKDELIDYTYSLTMETNGSAFASMMMVLSYWQGIDYDYDVIYDLAFEDYFSSDGTIKWKFFEQAGENFGASISNLGYKYEAAEKYLKNGAPVIVAFKANEADTNEHFAVLARTKDGNLRVLDPLDNPDIERYKKVYTPAELTDTIQNYWAIN</sequence>
<dbReference type="GO" id="GO:0005524">
    <property type="term" value="F:ATP binding"/>
    <property type="evidence" value="ECO:0007669"/>
    <property type="project" value="InterPro"/>
</dbReference>
<gene>
    <name evidence="2" type="ORF">OMQ_00680</name>
</gene>
<reference evidence="2 3" key="1">
    <citation type="submission" date="2013-03" db="EMBL/GenBank/DDBJ databases">
        <title>The Genome Sequence of Enterococcus saccharolyticus ATCC_43076 (Illumina only assembly).</title>
        <authorList>
            <consortium name="The Broad Institute Genomics Platform"/>
            <consortium name="The Broad Institute Genome Sequencing Center for Infectious Disease"/>
            <person name="Earl A."/>
            <person name="Russ C."/>
            <person name="Gilmore M."/>
            <person name="Surin D."/>
            <person name="Walker B."/>
            <person name="Young S."/>
            <person name="Zeng Q."/>
            <person name="Gargeya S."/>
            <person name="Fitzgerald M."/>
            <person name="Haas B."/>
            <person name="Abouelleil A."/>
            <person name="Allen A.W."/>
            <person name="Alvarado L."/>
            <person name="Arachchi H.M."/>
            <person name="Berlin A.M."/>
            <person name="Chapman S.B."/>
            <person name="Gainer-Dewar J."/>
            <person name="Goldberg J."/>
            <person name="Griggs A."/>
            <person name="Gujja S."/>
            <person name="Hansen M."/>
            <person name="Howarth C."/>
            <person name="Imamovic A."/>
            <person name="Ireland A."/>
            <person name="Larimer J."/>
            <person name="McCowan C."/>
            <person name="Murphy C."/>
            <person name="Pearson M."/>
            <person name="Poon T.W."/>
            <person name="Priest M."/>
            <person name="Roberts A."/>
            <person name="Saif S."/>
            <person name="Shea T."/>
            <person name="Sisk P."/>
            <person name="Sykes S."/>
            <person name="Wortman J."/>
            <person name="Nusbaum C."/>
            <person name="Birren B."/>
        </authorList>
    </citation>
    <scope>NUCLEOTIDE SEQUENCE [LARGE SCALE GENOMIC DNA]</scope>
    <source>
        <strain evidence="2 3">ATCC 43076</strain>
    </source>
</reference>
<organism evidence="2 3">
    <name type="scientific">Enterococcus saccharolyticus subsp. saccharolyticus ATCC 43076</name>
    <dbReference type="NCBI Taxonomy" id="1139996"/>
    <lineage>
        <taxon>Bacteria</taxon>
        <taxon>Bacillati</taxon>
        <taxon>Bacillota</taxon>
        <taxon>Bacilli</taxon>
        <taxon>Lactobacillales</taxon>
        <taxon>Enterococcaceae</taxon>
        <taxon>Enterococcus</taxon>
    </lineage>
</organism>
<dbReference type="GO" id="GO:0016020">
    <property type="term" value="C:membrane"/>
    <property type="evidence" value="ECO:0007669"/>
    <property type="project" value="InterPro"/>
</dbReference>
<dbReference type="PATRIC" id="fig|1139996.3.peg.675"/>
<evidence type="ECO:0000313" key="3">
    <source>
        <dbReference type="Proteomes" id="UP000014136"/>
    </source>
</evidence>
<dbReference type="GO" id="GO:0006508">
    <property type="term" value="P:proteolysis"/>
    <property type="evidence" value="ECO:0007669"/>
    <property type="project" value="InterPro"/>
</dbReference>
<dbReference type="InterPro" id="IPR005074">
    <property type="entry name" value="Peptidase_C39"/>
</dbReference>
<dbReference type="HOGENOM" id="CLU_055782_4_0_9"/>